<dbReference type="Proteomes" id="UP000554235">
    <property type="component" value="Unassembled WGS sequence"/>
</dbReference>
<name>A0A8H4PKL3_9HYPO</name>
<gene>
    <name evidence="1" type="ORF">FALBO_4886</name>
</gene>
<keyword evidence="2" id="KW-1185">Reference proteome</keyword>
<accession>A0A8H4PKL3</accession>
<comment type="caution">
    <text evidence="1">The sequence shown here is derived from an EMBL/GenBank/DDBJ whole genome shotgun (WGS) entry which is preliminary data.</text>
</comment>
<dbReference type="AlphaFoldDB" id="A0A8H4PKL3"/>
<sequence>MTEPADDFDESPSWTRDDVFWKPRFQRDPRCRRSVMVRLEEVLLLQDGHRPKRWGFAIVRTAYGPGSDEQFQHALAIISRIAQVWADNEAATVKREITRMKERRSQLDHIPIEVDTRPNEQMKHRYENDVLEDEKQLEGASVATVRERMRYTACIMLDAETLAQLATVPKDFPPEGSYGFGSSYWVKMVEAEPKPEEAFRVRVFGESGLVYYWFSRNYRRRSAIELVHNKDRENPGILYFGNPPSNATLGEFNEGSNLLLPYSNTER</sequence>
<dbReference type="OrthoDB" id="6499973at2759"/>
<protein>
    <submittedName>
        <fullName evidence="1">Uncharacterized protein</fullName>
    </submittedName>
</protein>
<proteinExistence type="predicted"/>
<reference evidence="1 2" key="1">
    <citation type="submission" date="2020-01" db="EMBL/GenBank/DDBJ databases">
        <title>Identification and distribution of gene clusters putatively required for synthesis of sphingolipid metabolism inhibitors in phylogenetically diverse species of the filamentous fungus Fusarium.</title>
        <authorList>
            <person name="Kim H.-S."/>
            <person name="Busman M."/>
            <person name="Brown D.W."/>
            <person name="Divon H."/>
            <person name="Uhlig S."/>
            <person name="Proctor R.H."/>
        </authorList>
    </citation>
    <scope>NUCLEOTIDE SEQUENCE [LARGE SCALE GENOMIC DNA]</scope>
    <source>
        <strain evidence="1 2">NRRL 20459</strain>
    </source>
</reference>
<evidence type="ECO:0000313" key="2">
    <source>
        <dbReference type="Proteomes" id="UP000554235"/>
    </source>
</evidence>
<dbReference type="EMBL" id="JAADYS010000638">
    <property type="protein sequence ID" value="KAF4468227.1"/>
    <property type="molecule type" value="Genomic_DNA"/>
</dbReference>
<evidence type="ECO:0000313" key="1">
    <source>
        <dbReference type="EMBL" id="KAF4468227.1"/>
    </source>
</evidence>
<organism evidence="1 2">
    <name type="scientific">Fusarium albosuccineum</name>
    <dbReference type="NCBI Taxonomy" id="1237068"/>
    <lineage>
        <taxon>Eukaryota</taxon>
        <taxon>Fungi</taxon>
        <taxon>Dikarya</taxon>
        <taxon>Ascomycota</taxon>
        <taxon>Pezizomycotina</taxon>
        <taxon>Sordariomycetes</taxon>
        <taxon>Hypocreomycetidae</taxon>
        <taxon>Hypocreales</taxon>
        <taxon>Nectriaceae</taxon>
        <taxon>Fusarium</taxon>
        <taxon>Fusarium decemcellulare species complex</taxon>
    </lineage>
</organism>